<dbReference type="OrthoDB" id="5288166at2"/>
<gene>
    <name evidence="3" type="ORF">AZI86_11685</name>
</gene>
<dbReference type="PROSITE" id="PS50234">
    <property type="entry name" value="VWFA"/>
    <property type="match status" value="1"/>
</dbReference>
<dbReference type="PROSITE" id="PS51257">
    <property type="entry name" value="PROKAR_LIPOPROTEIN"/>
    <property type="match status" value="1"/>
</dbReference>
<dbReference type="InterPro" id="IPR036465">
    <property type="entry name" value="vWFA_dom_sf"/>
</dbReference>
<sequence length="408" mass="45234">MRHLTAAAIYIAAFLLFAACSPESSSYISQRPVQNETIESPKYDKLPEQTFEWVTLDGGQSQLDFNPQLDILFVTDNSESMKGAQENLFKNMDKFTRSITKNKMIDYHVGVISTWDGSEAYLKANQKYGIGELRYIKDSKGQSYNRRFVIKTDSKDILASTLKIGAVPLAQGGPENEEFFSPLSAAIQKTGRGAANEEFFRENAQLVVIFLTDADDSASGDPKDIVKELIAFKGGRKDKVSIYGVLVNKKDKDDTKDWALRVHPKYHPECFKKEGKKQVQISGCGPFGPERIEAAILEANKYDGTPAEILKKFIVNINSANFGTELGSVGDSISIKTLRKEIFLGNLAPRSVDGKPLIKVSYGKQVINQGKGGWLYNAENNSVVLSGDIDYQYVEGAKFTVQVSPLTY</sequence>
<comment type="caution">
    <text evidence="3">The sequence shown here is derived from an EMBL/GenBank/DDBJ whole genome shotgun (WGS) entry which is preliminary data.</text>
</comment>
<evidence type="ECO:0000313" key="4">
    <source>
        <dbReference type="Proteomes" id="UP000075320"/>
    </source>
</evidence>
<dbReference type="AlphaFoldDB" id="A0A150WM37"/>
<dbReference type="Proteomes" id="UP000075320">
    <property type="component" value="Unassembled WGS sequence"/>
</dbReference>
<dbReference type="InterPro" id="IPR002035">
    <property type="entry name" value="VWF_A"/>
</dbReference>
<reference evidence="3 4" key="1">
    <citation type="submission" date="2016-03" db="EMBL/GenBank/DDBJ databases">
        <authorList>
            <person name="Ploux O."/>
        </authorList>
    </citation>
    <scope>NUCLEOTIDE SEQUENCE [LARGE SCALE GENOMIC DNA]</scope>
    <source>
        <strain evidence="3 4">R0</strain>
    </source>
</reference>
<protein>
    <recommendedName>
        <fullName evidence="2">VWFA domain-containing protein</fullName>
    </recommendedName>
</protein>
<keyword evidence="1" id="KW-0732">Signal</keyword>
<organism evidence="3 4">
    <name type="scientific">Bdellovibrio bacteriovorus</name>
    <dbReference type="NCBI Taxonomy" id="959"/>
    <lineage>
        <taxon>Bacteria</taxon>
        <taxon>Pseudomonadati</taxon>
        <taxon>Bdellovibrionota</taxon>
        <taxon>Bdellovibrionia</taxon>
        <taxon>Bdellovibrionales</taxon>
        <taxon>Pseudobdellovibrionaceae</taxon>
        <taxon>Bdellovibrio</taxon>
    </lineage>
</organism>
<dbReference type="Gene3D" id="3.40.50.410">
    <property type="entry name" value="von Willebrand factor, type A domain"/>
    <property type="match status" value="1"/>
</dbReference>
<evidence type="ECO:0000256" key="1">
    <source>
        <dbReference type="SAM" id="SignalP"/>
    </source>
</evidence>
<accession>A0A150WM37</accession>
<proteinExistence type="predicted"/>
<feature type="chain" id="PRO_5007573377" description="VWFA domain-containing protein" evidence="1">
    <location>
        <begin position="19"/>
        <end position="408"/>
    </location>
</feature>
<keyword evidence="4" id="KW-1185">Reference proteome</keyword>
<evidence type="ECO:0000259" key="2">
    <source>
        <dbReference type="PROSITE" id="PS50234"/>
    </source>
</evidence>
<dbReference type="RefSeq" id="WP_061835368.1">
    <property type="nucleotide sequence ID" value="NZ_LUKE01000002.1"/>
</dbReference>
<dbReference type="SUPFAM" id="SSF53300">
    <property type="entry name" value="vWA-like"/>
    <property type="match status" value="1"/>
</dbReference>
<dbReference type="EMBL" id="LUKE01000002">
    <property type="protein sequence ID" value="KYG64857.1"/>
    <property type="molecule type" value="Genomic_DNA"/>
</dbReference>
<feature type="signal peptide" evidence="1">
    <location>
        <begin position="1"/>
        <end position="18"/>
    </location>
</feature>
<evidence type="ECO:0000313" key="3">
    <source>
        <dbReference type="EMBL" id="KYG64857.1"/>
    </source>
</evidence>
<name>A0A150WM37_BDEBC</name>
<feature type="domain" description="VWFA" evidence="2">
    <location>
        <begin position="70"/>
        <end position="248"/>
    </location>
</feature>